<dbReference type="InterPro" id="IPR056729">
    <property type="entry name" value="GMPPB_C"/>
</dbReference>
<comment type="similarity">
    <text evidence="3">In the C-terminal section; belongs to the transferase hexapeptide repeat family.</text>
</comment>
<evidence type="ECO:0000256" key="4">
    <source>
        <dbReference type="ARBA" id="ARBA00007947"/>
    </source>
</evidence>
<dbReference type="SUPFAM" id="SSF51161">
    <property type="entry name" value="Trimeric LpxA-like enzymes"/>
    <property type="match status" value="1"/>
</dbReference>
<dbReference type="EMBL" id="CP028858">
    <property type="protein sequence ID" value="AWB28343.1"/>
    <property type="molecule type" value="Genomic_DNA"/>
</dbReference>
<keyword evidence="8 16" id="KW-0808">Transferase</keyword>
<comment type="pathway">
    <text evidence="2">Nucleotide-sugar biosynthesis; UDP-N-acetyl-alpha-D-glucosamine biosynthesis; UDP-N-acetyl-alpha-D-glucosamine from N-acetyl-alpha-D-glucosamine 1-phosphate: step 1/1.</text>
</comment>
<evidence type="ECO:0000256" key="8">
    <source>
        <dbReference type="ARBA" id="ARBA00022679"/>
    </source>
</evidence>
<comment type="similarity">
    <text evidence="4">In the N-terminal section; belongs to the N-acetylglucosamine-1-phosphate uridyltransferase family.</text>
</comment>
<dbReference type="GO" id="GO:0006048">
    <property type="term" value="P:UDP-N-acetylglucosamine biosynthetic process"/>
    <property type="evidence" value="ECO:0007669"/>
    <property type="project" value="UniProtKB-UniPathway"/>
</dbReference>
<evidence type="ECO:0000256" key="13">
    <source>
        <dbReference type="ARBA" id="ARBA00048493"/>
    </source>
</evidence>
<evidence type="ECO:0000256" key="11">
    <source>
        <dbReference type="ARBA" id="ARBA00023315"/>
    </source>
</evidence>
<feature type="domain" description="Mannose-1-phosphate guanyltransferase C-terminal" evidence="15">
    <location>
        <begin position="259"/>
        <end position="331"/>
    </location>
</feature>
<keyword evidence="10" id="KW-0511">Multifunctional enzyme</keyword>
<keyword evidence="11" id="KW-0012">Acyltransferase</keyword>
<dbReference type="RefSeq" id="WP_108383791.1">
    <property type="nucleotide sequence ID" value="NZ_CP028858.1"/>
</dbReference>
<name>A0A2R4X3R4_9EURY</name>
<evidence type="ECO:0000256" key="7">
    <source>
        <dbReference type="ARBA" id="ARBA00013414"/>
    </source>
</evidence>
<feature type="domain" description="Nucleotidyl transferase" evidence="14">
    <location>
        <begin position="3"/>
        <end position="223"/>
    </location>
</feature>
<dbReference type="SUPFAM" id="SSF53448">
    <property type="entry name" value="Nucleotide-diphospho-sugar transferases"/>
    <property type="match status" value="1"/>
</dbReference>
<keyword evidence="9" id="KW-0548">Nucleotidyltransferase</keyword>
<dbReference type="InterPro" id="IPR011004">
    <property type="entry name" value="Trimer_LpxA-like_sf"/>
</dbReference>
<evidence type="ECO:0000256" key="10">
    <source>
        <dbReference type="ARBA" id="ARBA00023268"/>
    </source>
</evidence>
<evidence type="ECO:0000256" key="3">
    <source>
        <dbReference type="ARBA" id="ARBA00007707"/>
    </source>
</evidence>
<proteinExistence type="inferred from homology"/>
<evidence type="ECO:0000259" key="14">
    <source>
        <dbReference type="Pfam" id="PF00483"/>
    </source>
</evidence>
<dbReference type="EC" id="2.3.1.157" evidence="5"/>
<dbReference type="AlphaFoldDB" id="A0A2R4X3R4"/>
<protein>
    <recommendedName>
        <fullName evidence="7">Bifunctional protein GlmU</fullName>
        <ecNumber evidence="5">2.3.1.157</ecNumber>
        <ecNumber evidence="6">2.7.7.23</ecNumber>
    </recommendedName>
</protein>
<evidence type="ECO:0000259" key="15">
    <source>
        <dbReference type="Pfam" id="PF25087"/>
    </source>
</evidence>
<evidence type="ECO:0000313" key="16">
    <source>
        <dbReference type="EMBL" id="AWB28343.1"/>
    </source>
</evidence>
<evidence type="ECO:0000256" key="12">
    <source>
        <dbReference type="ARBA" id="ARBA00048247"/>
    </source>
</evidence>
<gene>
    <name evidence="16" type="ORF">HARCEL1_11810</name>
</gene>
<dbReference type="Proteomes" id="UP000244727">
    <property type="component" value="Chromosome"/>
</dbReference>
<dbReference type="InterPro" id="IPR050065">
    <property type="entry name" value="GlmU-like"/>
</dbReference>
<keyword evidence="17" id="KW-1185">Reference proteome</keyword>
<dbReference type="EC" id="2.7.7.23" evidence="6"/>
<comment type="pathway">
    <text evidence="1">Nucleotide-sugar biosynthesis; UDP-N-acetyl-alpha-D-glucosamine biosynthesis; N-acetyl-alpha-D-glucosamine 1-phosphate from alpha-D-glucosamine 6-phosphate (route II): step 2/2.</text>
</comment>
<comment type="catalytic activity">
    <reaction evidence="12">
        <text>alpha-D-glucosamine 1-phosphate + acetyl-CoA = N-acetyl-alpha-D-glucosamine 1-phosphate + CoA + H(+)</text>
        <dbReference type="Rhea" id="RHEA:13725"/>
        <dbReference type="ChEBI" id="CHEBI:15378"/>
        <dbReference type="ChEBI" id="CHEBI:57287"/>
        <dbReference type="ChEBI" id="CHEBI:57288"/>
        <dbReference type="ChEBI" id="CHEBI:57776"/>
        <dbReference type="ChEBI" id="CHEBI:58516"/>
        <dbReference type="EC" id="2.3.1.157"/>
    </reaction>
</comment>
<accession>A0A2R4X3R4</accession>
<evidence type="ECO:0000256" key="2">
    <source>
        <dbReference type="ARBA" id="ARBA00005208"/>
    </source>
</evidence>
<dbReference type="Gene3D" id="3.90.550.10">
    <property type="entry name" value="Spore Coat Polysaccharide Biosynthesis Protein SpsA, Chain A"/>
    <property type="match status" value="1"/>
</dbReference>
<dbReference type="CDD" id="cd04181">
    <property type="entry name" value="NTP_transferase"/>
    <property type="match status" value="1"/>
</dbReference>
<dbReference type="GO" id="GO:0003977">
    <property type="term" value="F:UDP-N-acetylglucosamine diphosphorylase activity"/>
    <property type="evidence" value="ECO:0007669"/>
    <property type="project" value="UniProtKB-EC"/>
</dbReference>
<evidence type="ECO:0000256" key="5">
    <source>
        <dbReference type="ARBA" id="ARBA00012225"/>
    </source>
</evidence>
<evidence type="ECO:0000256" key="6">
    <source>
        <dbReference type="ARBA" id="ARBA00012457"/>
    </source>
</evidence>
<reference evidence="16 17" key="1">
    <citation type="submission" date="2018-04" db="EMBL/GenBank/DDBJ databases">
        <title>Halococcoides cellulosivorans gen. nov., sp. nov., an extremely halophilic cellulose-utilizing haloarchaeon from hypersaline lakes.</title>
        <authorList>
            <person name="Sorokin D.Y."/>
            <person name="Toshchakov S.V."/>
            <person name="Samarov N.I."/>
            <person name="Korzhenkov A."/>
            <person name="Kublanov I.V."/>
        </authorList>
    </citation>
    <scope>NUCLEOTIDE SEQUENCE [LARGE SCALE GENOMIC DNA]</scope>
    <source>
        <strain evidence="16 17">HArcel1</strain>
    </source>
</reference>
<dbReference type="GO" id="GO:0019134">
    <property type="term" value="F:glucosamine-1-phosphate N-acetyltransferase activity"/>
    <property type="evidence" value="ECO:0007669"/>
    <property type="project" value="UniProtKB-EC"/>
</dbReference>
<dbReference type="NCBIfam" id="TIGR03992">
    <property type="entry name" value="Arch_glmU"/>
    <property type="match status" value="1"/>
</dbReference>
<dbReference type="GeneID" id="36513203"/>
<dbReference type="Pfam" id="PF00483">
    <property type="entry name" value="NTP_transferase"/>
    <property type="match status" value="1"/>
</dbReference>
<evidence type="ECO:0000256" key="1">
    <source>
        <dbReference type="ARBA" id="ARBA00005166"/>
    </source>
</evidence>
<dbReference type="Gene3D" id="2.160.10.10">
    <property type="entry name" value="Hexapeptide repeat proteins"/>
    <property type="match status" value="1"/>
</dbReference>
<evidence type="ECO:0000313" key="17">
    <source>
        <dbReference type="Proteomes" id="UP000244727"/>
    </source>
</evidence>
<dbReference type="InterPro" id="IPR029044">
    <property type="entry name" value="Nucleotide-diphossugar_trans"/>
</dbReference>
<dbReference type="Pfam" id="PF25087">
    <property type="entry name" value="GMPPB_C"/>
    <property type="match status" value="1"/>
</dbReference>
<dbReference type="PANTHER" id="PTHR43584:SF8">
    <property type="entry name" value="N-ACETYLMURAMATE ALPHA-1-PHOSPHATE URIDYLYLTRANSFERASE"/>
    <property type="match status" value="1"/>
</dbReference>
<dbReference type="InterPro" id="IPR005835">
    <property type="entry name" value="NTP_transferase_dom"/>
</dbReference>
<comment type="catalytic activity">
    <reaction evidence="13">
        <text>N-acetyl-alpha-D-glucosamine 1-phosphate + UTP + H(+) = UDP-N-acetyl-alpha-D-glucosamine + diphosphate</text>
        <dbReference type="Rhea" id="RHEA:13509"/>
        <dbReference type="ChEBI" id="CHEBI:15378"/>
        <dbReference type="ChEBI" id="CHEBI:33019"/>
        <dbReference type="ChEBI" id="CHEBI:46398"/>
        <dbReference type="ChEBI" id="CHEBI:57705"/>
        <dbReference type="ChEBI" id="CHEBI:57776"/>
        <dbReference type="EC" id="2.7.7.23"/>
    </reaction>
</comment>
<organism evidence="16 17">
    <name type="scientific">Halococcoides cellulosivorans</name>
    <dbReference type="NCBI Taxonomy" id="1679096"/>
    <lineage>
        <taxon>Archaea</taxon>
        <taxon>Methanobacteriati</taxon>
        <taxon>Methanobacteriota</taxon>
        <taxon>Stenosarchaea group</taxon>
        <taxon>Halobacteria</taxon>
        <taxon>Halobacteriales</taxon>
        <taxon>Haloarculaceae</taxon>
        <taxon>Halococcoides</taxon>
    </lineage>
</organism>
<dbReference type="KEGG" id="harc:HARCEL1_11810"/>
<dbReference type="InterPro" id="IPR023915">
    <property type="entry name" value="Bifunctiontional_GlmU_arc-type"/>
</dbReference>
<sequence length="413" mass="42946">MHVIILAAGRGTRMRPLSDAMPKPLLPVANRPIVTRVADAAVEAGADRLSIVVGYRHELIVDALGSSHRGCPIEYAIQERRDGTAAAVETAIDHVEGPFAVLNGDNVYDPASLEKLFAAAPAVGTTEVENPESYGVVSTNGDRVTGVVEKPVDPPSNLVTTGAYAFPAVASALLDVGPSERGERELTDVVRRLVDDWPVTTVPIDRWADVGHPWDLLAVTETLLGDVERRIDGTVHDDATVEGRVVVEAGAEIGPGVAIEGPVIVGQDAAVGPNAYLRPGTVLGTGASVGHSVEVKNSVLMADAAANHLAYVGDSVVGPDANLGAGTITANLRHDERPVLAGADAEPTGRRKFGAVIGPAAKTGIDTCLDPGAVVPADGRTRPGQTIARDAFELDPVEVAPPVETQTTPRVDR</sequence>
<dbReference type="PANTHER" id="PTHR43584">
    <property type="entry name" value="NUCLEOTIDYL TRANSFERASE"/>
    <property type="match status" value="1"/>
</dbReference>
<dbReference type="UniPathway" id="UPA00113">
    <property type="reaction ID" value="UER00532"/>
</dbReference>
<evidence type="ECO:0000256" key="9">
    <source>
        <dbReference type="ARBA" id="ARBA00022695"/>
    </source>
</evidence>